<evidence type="ECO:0000259" key="1">
    <source>
        <dbReference type="Pfam" id="PF01757"/>
    </source>
</evidence>
<name>A0AAN6LP73_9PLEO</name>
<evidence type="ECO:0000313" key="3">
    <source>
        <dbReference type="Proteomes" id="UP001280581"/>
    </source>
</evidence>
<dbReference type="PANTHER" id="PTHR23028:SF128">
    <property type="entry name" value="ACYLTRANSFERASE 3 DOMAIN-CONTAINING PROTEIN"/>
    <property type="match status" value="1"/>
</dbReference>
<organism evidence="2 3">
    <name type="scientific">Pseudopithomyces chartarum</name>
    <dbReference type="NCBI Taxonomy" id="1892770"/>
    <lineage>
        <taxon>Eukaryota</taxon>
        <taxon>Fungi</taxon>
        <taxon>Dikarya</taxon>
        <taxon>Ascomycota</taxon>
        <taxon>Pezizomycotina</taxon>
        <taxon>Dothideomycetes</taxon>
        <taxon>Pleosporomycetidae</taxon>
        <taxon>Pleosporales</taxon>
        <taxon>Massarineae</taxon>
        <taxon>Didymosphaeriaceae</taxon>
        <taxon>Pseudopithomyces</taxon>
    </lineage>
</organism>
<sequence>MSKDTRRNVTWVEGVRGVASFLVVVTHLSRGFDYALFAPRDNDESPPRILQLPILRLPFQGRIGVMMFAFLTGYVCAIKPLHQIKSGNISGALTTLAKSAFRRPPRLLLPATLSLMMSWVVAQMGGFKTATVCDSEWIRSSTVKTLPTIEQEIRRFPYEWRKMWLSPGPDPAYDEHTWALEPLLRGAIMIYVVLGATAFMKTSARRVTLLALWSWYWTSHAWKAETFETMMLWGVLLCDLNSDESLHDFLSRHSRFRRTIQTLLIIAGLWAGSYPEFAAERSPWSRRLDNLNPVAPDLRGILAIAHA</sequence>
<comment type="caution">
    <text evidence="2">The sequence shown here is derived from an EMBL/GenBank/DDBJ whole genome shotgun (WGS) entry which is preliminary data.</text>
</comment>
<keyword evidence="3" id="KW-1185">Reference proteome</keyword>
<dbReference type="Pfam" id="PF01757">
    <property type="entry name" value="Acyl_transf_3"/>
    <property type="match status" value="1"/>
</dbReference>
<dbReference type="InterPro" id="IPR002656">
    <property type="entry name" value="Acyl_transf_3_dom"/>
</dbReference>
<accession>A0AAN6LP73</accession>
<evidence type="ECO:0000313" key="2">
    <source>
        <dbReference type="EMBL" id="KAK3201999.1"/>
    </source>
</evidence>
<reference evidence="2 3" key="1">
    <citation type="submission" date="2021-02" db="EMBL/GenBank/DDBJ databases">
        <title>Genome assembly of Pseudopithomyces chartarum.</title>
        <authorList>
            <person name="Jauregui R."/>
            <person name="Singh J."/>
            <person name="Voisey C."/>
        </authorList>
    </citation>
    <scope>NUCLEOTIDE SEQUENCE [LARGE SCALE GENOMIC DNA]</scope>
    <source>
        <strain evidence="2 3">AGR01</strain>
    </source>
</reference>
<feature type="domain" description="Acyltransferase 3" evidence="1">
    <location>
        <begin position="10"/>
        <end position="280"/>
    </location>
</feature>
<dbReference type="AlphaFoldDB" id="A0AAN6LP73"/>
<dbReference type="InterPro" id="IPR050879">
    <property type="entry name" value="Acyltransferase_3"/>
</dbReference>
<dbReference type="GO" id="GO:0016747">
    <property type="term" value="F:acyltransferase activity, transferring groups other than amino-acyl groups"/>
    <property type="evidence" value="ECO:0007669"/>
    <property type="project" value="InterPro"/>
</dbReference>
<gene>
    <name evidence="2" type="ORF">GRF29_164g1345837</name>
</gene>
<dbReference type="PANTHER" id="PTHR23028">
    <property type="entry name" value="ACETYLTRANSFERASE"/>
    <property type="match status" value="1"/>
</dbReference>
<proteinExistence type="predicted"/>
<protein>
    <recommendedName>
        <fullName evidence="1">Acyltransferase 3 domain-containing protein</fullName>
    </recommendedName>
</protein>
<dbReference type="EMBL" id="WVTA01000015">
    <property type="protein sequence ID" value="KAK3201999.1"/>
    <property type="molecule type" value="Genomic_DNA"/>
</dbReference>
<dbReference type="Proteomes" id="UP001280581">
    <property type="component" value="Unassembled WGS sequence"/>
</dbReference>